<keyword evidence="3" id="KW-0813">Transport</keyword>
<keyword evidence="6" id="KW-0249">Electron transport</keyword>
<evidence type="ECO:0000256" key="7">
    <source>
        <dbReference type="ARBA" id="ARBA00023128"/>
    </source>
</evidence>
<reference evidence="10 11" key="1">
    <citation type="journal article" date="2019" name="Sci. Rep.">
        <title>Comparative genomics of chytrid fungi reveal insights into the obligate biotrophic and pathogenic lifestyle of Synchytrium endobioticum.</title>
        <authorList>
            <person name="van de Vossenberg B.T.L.H."/>
            <person name="Warris S."/>
            <person name="Nguyen H.D.T."/>
            <person name="van Gent-Pelzer M.P.E."/>
            <person name="Joly D.L."/>
            <person name="van de Geest H.C."/>
            <person name="Bonants P.J.M."/>
            <person name="Smith D.S."/>
            <person name="Levesque C.A."/>
            <person name="van der Lee T.A.J."/>
        </authorList>
    </citation>
    <scope>NUCLEOTIDE SEQUENCE [LARGE SCALE GENOMIC DNA]</scope>
    <source>
        <strain evidence="10 11">CBS 809.83</strain>
    </source>
</reference>
<dbReference type="GO" id="GO:0005743">
    <property type="term" value="C:mitochondrial inner membrane"/>
    <property type="evidence" value="ECO:0007669"/>
    <property type="project" value="UniProtKB-SubCell"/>
</dbReference>
<dbReference type="Pfam" id="PF05347">
    <property type="entry name" value="Complex1_LYR"/>
    <property type="match status" value="1"/>
</dbReference>
<protein>
    <recommendedName>
        <fullName evidence="9">Complex 1 LYR protein domain-containing protein</fullName>
    </recommendedName>
</protein>
<comment type="subcellular location">
    <subcellularLocation>
        <location evidence="1">Mitochondrion inner membrane</location>
        <topology evidence="1">Peripheral membrane protein</topology>
        <orientation evidence="1">Matrix side</orientation>
    </subcellularLocation>
</comment>
<evidence type="ECO:0000256" key="3">
    <source>
        <dbReference type="ARBA" id="ARBA00022448"/>
    </source>
</evidence>
<organism evidence="10 11">
    <name type="scientific">Powellomyces hirtus</name>
    <dbReference type="NCBI Taxonomy" id="109895"/>
    <lineage>
        <taxon>Eukaryota</taxon>
        <taxon>Fungi</taxon>
        <taxon>Fungi incertae sedis</taxon>
        <taxon>Chytridiomycota</taxon>
        <taxon>Chytridiomycota incertae sedis</taxon>
        <taxon>Chytridiomycetes</taxon>
        <taxon>Spizellomycetales</taxon>
        <taxon>Powellomycetaceae</taxon>
        <taxon>Powellomyces</taxon>
    </lineage>
</organism>
<evidence type="ECO:0000256" key="4">
    <source>
        <dbReference type="ARBA" id="ARBA00022660"/>
    </source>
</evidence>
<dbReference type="Proteomes" id="UP000318582">
    <property type="component" value="Unassembled WGS sequence"/>
</dbReference>
<dbReference type="CDD" id="cd20266">
    <property type="entry name" value="Complex1_LYR_NDUFA6_LYRM6"/>
    <property type="match status" value="1"/>
</dbReference>
<accession>A0A507E1N0</accession>
<dbReference type="PANTHER" id="PTHR12964:SF0">
    <property type="entry name" value="NADH DEHYDROGENASE [UBIQUINONE] 1 ALPHA SUBCOMPLEX SUBUNIT 6"/>
    <property type="match status" value="1"/>
</dbReference>
<gene>
    <name evidence="10" type="ORF">PhCBS80983_g03611</name>
</gene>
<dbReference type="PANTHER" id="PTHR12964">
    <property type="entry name" value="NADH-UBIQUINONE OXIDOREDUCTASE B14 SUBUNIT"/>
    <property type="match status" value="1"/>
</dbReference>
<keyword evidence="8" id="KW-0472">Membrane</keyword>
<dbReference type="EMBL" id="QEAQ01000048">
    <property type="protein sequence ID" value="TPX57716.1"/>
    <property type="molecule type" value="Genomic_DNA"/>
</dbReference>
<name>A0A507E1N0_9FUNG</name>
<dbReference type="AlphaFoldDB" id="A0A507E1N0"/>
<comment type="similarity">
    <text evidence="2">Belongs to the complex I LYR family.</text>
</comment>
<dbReference type="InterPro" id="IPR016488">
    <property type="entry name" value="NADH_Ub_cplx-1_asu_su-6"/>
</dbReference>
<keyword evidence="5" id="KW-0999">Mitochondrion inner membrane</keyword>
<sequence length="142" mass="17096">MLSRIVTTTISRDSQEQRKRVLQLYRDCMRAAPDILEMYRMPYPVWKMRQRMREEFDKHSHVENKQVVDILIFKGRNELIETLEQWKQDDHVQRFFPNNTYAQPERKVRPFEDDNGRGKGNSEFLAGFYEGNFAGQRSIDYS</sequence>
<comment type="caution">
    <text evidence="10">The sequence shown here is derived from an EMBL/GenBank/DDBJ whole genome shotgun (WGS) entry which is preliminary data.</text>
</comment>
<evidence type="ECO:0000313" key="10">
    <source>
        <dbReference type="EMBL" id="TPX57716.1"/>
    </source>
</evidence>
<dbReference type="GO" id="GO:0006979">
    <property type="term" value="P:response to oxidative stress"/>
    <property type="evidence" value="ECO:0007669"/>
    <property type="project" value="TreeGrafter"/>
</dbReference>
<feature type="domain" description="Complex 1 LYR protein" evidence="9">
    <location>
        <begin position="19"/>
        <end position="79"/>
    </location>
</feature>
<evidence type="ECO:0000256" key="2">
    <source>
        <dbReference type="ARBA" id="ARBA00009508"/>
    </source>
</evidence>
<keyword evidence="7" id="KW-0496">Mitochondrion</keyword>
<dbReference type="STRING" id="109895.A0A507E1N0"/>
<proteinExistence type="inferred from homology"/>
<dbReference type="InterPro" id="IPR045299">
    <property type="entry name" value="Complex1_LYR_NDUFA6_LYRM6"/>
</dbReference>
<keyword evidence="4" id="KW-0679">Respiratory chain</keyword>
<evidence type="ECO:0000256" key="8">
    <source>
        <dbReference type="ARBA" id="ARBA00023136"/>
    </source>
</evidence>
<evidence type="ECO:0000259" key="9">
    <source>
        <dbReference type="Pfam" id="PF05347"/>
    </source>
</evidence>
<dbReference type="GO" id="GO:0045271">
    <property type="term" value="C:respiratory chain complex I"/>
    <property type="evidence" value="ECO:0007669"/>
    <property type="project" value="InterPro"/>
</dbReference>
<keyword evidence="11" id="KW-1185">Reference proteome</keyword>
<evidence type="ECO:0000256" key="1">
    <source>
        <dbReference type="ARBA" id="ARBA00004443"/>
    </source>
</evidence>
<dbReference type="InterPro" id="IPR008011">
    <property type="entry name" value="Complex1_LYR_dom"/>
</dbReference>
<evidence type="ECO:0000256" key="5">
    <source>
        <dbReference type="ARBA" id="ARBA00022792"/>
    </source>
</evidence>
<evidence type="ECO:0000313" key="11">
    <source>
        <dbReference type="Proteomes" id="UP000318582"/>
    </source>
</evidence>
<evidence type="ECO:0000256" key="6">
    <source>
        <dbReference type="ARBA" id="ARBA00022982"/>
    </source>
</evidence>